<comment type="caution">
    <text evidence="12">The sequence shown here is derived from an EMBL/GenBank/DDBJ whole genome shotgun (WGS) entry which is preliminary data.</text>
</comment>
<accession>A0A397SJD5</accession>
<evidence type="ECO:0000256" key="5">
    <source>
        <dbReference type="ARBA" id="ARBA00022792"/>
    </source>
</evidence>
<feature type="region of interest" description="Disordered" evidence="10">
    <location>
        <begin position="1"/>
        <end position="46"/>
    </location>
</feature>
<comment type="similarity">
    <text evidence="2">Belongs to the UQCRH/QCR6 family.</text>
</comment>
<keyword evidence="3" id="KW-0813">Transport</keyword>
<dbReference type="AlphaFoldDB" id="A0A397SJD5"/>
<dbReference type="EMBL" id="QKYT01000470">
    <property type="protein sequence ID" value="RIA84756.1"/>
    <property type="molecule type" value="Genomic_DNA"/>
</dbReference>
<dbReference type="InterPro" id="IPR023184">
    <property type="entry name" value="Ubol_cytC_Rdtase_hinge_dom"/>
</dbReference>
<dbReference type="Pfam" id="PF02320">
    <property type="entry name" value="UCR_hinge"/>
    <property type="match status" value="1"/>
</dbReference>
<keyword evidence="9" id="KW-1015">Disulfide bond</keyword>
<dbReference type="OrthoDB" id="405848at2759"/>
<dbReference type="PANTHER" id="PTHR15336">
    <property type="entry name" value="UBIQUINOL-CYTOCHROME C REDUCTASE COMPLEX 7.8 KDA PROTEIN"/>
    <property type="match status" value="1"/>
</dbReference>
<feature type="compositionally biased region" description="Polar residues" evidence="10">
    <location>
        <begin position="1"/>
        <end position="12"/>
    </location>
</feature>
<evidence type="ECO:0000256" key="2">
    <source>
        <dbReference type="ARBA" id="ARBA00006498"/>
    </source>
</evidence>
<dbReference type="GO" id="GO:0006122">
    <property type="term" value="P:mitochondrial electron transport, ubiquinol to cytochrome c"/>
    <property type="evidence" value="ECO:0007669"/>
    <property type="project" value="InterPro"/>
</dbReference>
<name>A0A397SJD5_9GLOM</name>
<keyword evidence="6" id="KW-0249">Electron transport</keyword>
<gene>
    <name evidence="12" type="ORF">C1645_783459</name>
</gene>
<evidence type="ECO:0000256" key="8">
    <source>
        <dbReference type="ARBA" id="ARBA00023136"/>
    </source>
</evidence>
<protein>
    <submittedName>
        <fullName evidence="12">Ubiquinol-cytochrome C reductase hinge protein</fullName>
    </submittedName>
</protein>
<evidence type="ECO:0000259" key="11">
    <source>
        <dbReference type="Pfam" id="PF02320"/>
    </source>
</evidence>
<evidence type="ECO:0000313" key="12">
    <source>
        <dbReference type="EMBL" id="RIA84756.1"/>
    </source>
</evidence>
<evidence type="ECO:0000256" key="3">
    <source>
        <dbReference type="ARBA" id="ARBA00022448"/>
    </source>
</evidence>
<keyword evidence="8" id="KW-0472">Membrane</keyword>
<dbReference type="STRING" id="658196.A0A397SJD5"/>
<evidence type="ECO:0000256" key="9">
    <source>
        <dbReference type="ARBA" id="ARBA00023157"/>
    </source>
</evidence>
<evidence type="ECO:0000313" key="13">
    <source>
        <dbReference type="Proteomes" id="UP000265703"/>
    </source>
</evidence>
<dbReference type="GO" id="GO:0005743">
    <property type="term" value="C:mitochondrial inner membrane"/>
    <property type="evidence" value="ECO:0007669"/>
    <property type="project" value="UniProtKB-SubCell"/>
</dbReference>
<evidence type="ECO:0000256" key="6">
    <source>
        <dbReference type="ARBA" id="ARBA00022982"/>
    </source>
</evidence>
<dbReference type="FunFam" id="1.10.287.20:FF:000001">
    <property type="entry name" value="Cytochrome b-c1 complex subunit 6"/>
    <property type="match status" value="1"/>
</dbReference>
<evidence type="ECO:0000256" key="1">
    <source>
        <dbReference type="ARBA" id="ARBA00004137"/>
    </source>
</evidence>
<keyword evidence="4" id="KW-0679">Respiratory chain</keyword>
<dbReference type="Gene3D" id="1.10.287.20">
    <property type="entry name" value="Ubiquinol-cytochrome C reductase hinge domain"/>
    <property type="match status" value="1"/>
</dbReference>
<sequence length="101" mass="11185">MSQKSNTTTKETSIIPIVHAEAPAEEPTNTEEASPEPEDPKPKIQEECGETLACKPLKHHLEECTRRVEEGGSNETCAEEFLHFMHCVDHCAAPKIFAALK</sequence>
<keyword evidence="7" id="KW-0496">Mitochondrion</keyword>
<evidence type="ECO:0000256" key="4">
    <source>
        <dbReference type="ARBA" id="ARBA00022660"/>
    </source>
</evidence>
<dbReference type="Proteomes" id="UP000265703">
    <property type="component" value="Unassembled WGS sequence"/>
</dbReference>
<comment type="subcellular location">
    <subcellularLocation>
        <location evidence="1">Mitochondrion inner membrane</location>
        <topology evidence="1">Peripheral membrane protein</topology>
        <orientation evidence="1">Intermembrane side</orientation>
    </subcellularLocation>
</comment>
<feature type="domain" description="Ubiquinol-cytochrome C reductase hinge" evidence="11">
    <location>
        <begin position="39"/>
        <end position="101"/>
    </location>
</feature>
<evidence type="ECO:0000256" key="7">
    <source>
        <dbReference type="ARBA" id="ARBA00023128"/>
    </source>
</evidence>
<dbReference type="SUPFAM" id="SSF81531">
    <property type="entry name" value="Non-heme 11 kDa protein of cytochrome bc1 complex (Ubiquinol-cytochrome c reductase)"/>
    <property type="match status" value="1"/>
</dbReference>
<evidence type="ECO:0000256" key="10">
    <source>
        <dbReference type="SAM" id="MobiDB-lite"/>
    </source>
</evidence>
<reference evidence="12 13" key="1">
    <citation type="submission" date="2018-06" db="EMBL/GenBank/DDBJ databases">
        <title>Comparative genomics reveals the genomic features of Rhizophagus irregularis, R. cerebriforme, R. diaphanum and Gigaspora rosea, and their symbiotic lifestyle signature.</title>
        <authorList>
            <person name="Morin E."/>
            <person name="San Clemente H."/>
            <person name="Chen E.C.H."/>
            <person name="De La Providencia I."/>
            <person name="Hainaut M."/>
            <person name="Kuo A."/>
            <person name="Kohler A."/>
            <person name="Murat C."/>
            <person name="Tang N."/>
            <person name="Roy S."/>
            <person name="Loubradou J."/>
            <person name="Henrissat B."/>
            <person name="Grigoriev I.V."/>
            <person name="Corradi N."/>
            <person name="Roux C."/>
            <person name="Martin F.M."/>
        </authorList>
    </citation>
    <scope>NUCLEOTIDE SEQUENCE [LARGE SCALE GENOMIC DNA]</scope>
    <source>
        <strain evidence="12 13">DAOM 227022</strain>
    </source>
</reference>
<proteinExistence type="inferred from homology"/>
<organism evidence="12 13">
    <name type="scientific">Glomus cerebriforme</name>
    <dbReference type="NCBI Taxonomy" id="658196"/>
    <lineage>
        <taxon>Eukaryota</taxon>
        <taxon>Fungi</taxon>
        <taxon>Fungi incertae sedis</taxon>
        <taxon>Mucoromycota</taxon>
        <taxon>Glomeromycotina</taxon>
        <taxon>Glomeromycetes</taxon>
        <taxon>Glomerales</taxon>
        <taxon>Glomeraceae</taxon>
        <taxon>Glomus</taxon>
    </lineage>
</organism>
<keyword evidence="13" id="KW-1185">Reference proteome</keyword>
<dbReference type="InterPro" id="IPR036811">
    <property type="entry name" value="Ubol_cytC_Rdtase_hinge_dom_sf"/>
</dbReference>
<keyword evidence="5" id="KW-0999">Mitochondrion inner membrane</keyword>
<dbReference type="PANTHER" id="PTHR15336:SF0">
    <property type="entry name" value="CYTOCHROME B-C1 COMPLEX SUBUNIT 6, MITOCHONDRIAL"/>
    <property type="match status" value="1"/>
</dbReference>
<dbReference type="InterPro" id="IPR003422">
    <property type="entry name" value="Cyt_b-c1_6"/>
</dbReference>